<feature type="domain" description="VIT" evidence="2">
    <location>
        <begin position="333"/>
        <end position="478"/>
    </location>
</feature>
<dbReference type="Pfam" id="PF08487">
    <property type="entry name" value="VIT"/>
    <property type="match status" value="1"/>
</dbReference>
<feature type="transmembrane region" description="Helical" evidence="1">
    <location>
        <begin position="111"/>
        <end position="134"/>
    </location>
</feature>
<feature type="transmembrane region" description="Helical" evidence="1">
    <location>
        <begin position="174"/>
        <end position="198"/>
    </location>
</feature>
<dbReference type="NCBIfam" id="TIGR04477">
    <property type="entry name" value="sorted_by_XrtN"/>
    <property type="match status" value="1"/>
</dbReference>
<dbReference type="InterPro" id="IPR013694">
    <property type="entry name" value="VIT"/>
</dbReference>
<evidence type="ECO:0000313" key="3">
    <source>
        <dbReference type="EMBL" id="KAB2933511.1"/>
    </source>
</evidence>
<dbReference type="InterPro" id="IPR031005">
    <property type="entry name" value="Sorted_by_XrtN"/>
</dbReference>
<reference evidence="3 4" key="1">
    <citation type="submission" date="2019-10" db="EMBL/GenBank/DDBJ databases">
        <title>Extracellular Electron Transfer in a Candidatus Methanoperedens spp. Enrichment Culture.</title>
        <authorList>
            <person name="Berger S."/>
            <person name="Rangel Shaw D."/>
            <person name="Berben T."/>
            <person name="In 'T Zandt M."/>
            <person name="Frank J."/>
            <person name="Reimann J."/>
            <person name="Jetten M.S.M."/>
            <person name="Welte C.U."/>
        </authorList>
    </citation>
    <scope>NUCLEOTIDE SEQUENCE [LARGE SCALE GENOMIC DNA]</scope>
    <source>
        <strain evidence="3">SB12</strain>
    </source>
</reference>
<feature type="transmembrane region" description="Helical" evidence="1">
    <location>
        <begin position="21"/>
        <end position="43"/>
    </location>
</feature>
<comment type="caution">
    <text evidence="3">The sequence shown here is derived from an EMBL/GenBank/DDBJ whole genome shotgun (WGS) entry which is preliminary data.</text>
</comment>
<keyword evidence="1" id="KW-0472">Membrane</keyword>
<keyword evidence="1" id="KW-0812">Transmembrane</keyword>
<name>A0A833H2N7_9LEPT</name>
<keyword evidence="1" id="KW-1133">Transmembrane helix</keyword>
<accession>A0A833H2N7</accession>
<evidence type="ECO:0000313" key="4">
    <source>
        <dbReference type="Proteomes" id="UP000460298"/>
    </source>
</evidence>
<feature type="transmembrane region" description="Helical" evidence="1">
    <location>
        <begin position="835"/>
        <end position="853"/>
    </location>
</feature>
<organism evidence="3 4">
    <name type="scientific">Leptonema illini</name>
    <dbReference type="NCBI Taxonomy" id="183"/>
    <lineage>
        <taxon>Bacteria</taxon>
        <taxon>Pseudomonadati</taxon>
        <taxon>Spirochaetota</taxon>
        <taxon>Spirochaetia</taxon>
        <taxon>Leptospirales</taxon>
        <taxon>Leptospiraceae</taxon>
        <taxon>Leptonema</taxon>
    </lineage>
</organism>
<evidence type="ECO:0000256" key="1">
    <source>
        <dbReference type="SAM" id="Phobius"/>
    </source>
</evidence>
<dbReference type="AlphaFoldDB" id="A0A833H2N7"/>
<dbReference type="PROSITE" id="PS51468">
    <property type="entry name" value="VIT"/>
    <property type="match status" value="1"/>
</dbReference>
<feature type="transmembrane region" description="Helical" evidence="1">
    <location>
        <begin position="146"/>
        <end position="168"/>
    </location>
</feature>
<proteinExistence type="predicted"/>
<protein>
    <submittedName>
        <fullName evidence="3">XrtN system VIT domain-containing protein</fullName>
    </submittedName>
</protein>
<feature type="transmembrane region" description="Helical" evidence="1">
    <location>
        <begin position="55"/>
        <end position="80"/>
    </location>
</feature>
<dbReference type="EMBL" id="WBUI01000005">
    <property type="protein sequence ID" value="KAB2933511.1"/>
    <property type="molecule type" value="Genomic_DNA"/>
</dbReference>
<feature type="transmembrane region" description="Helical" evidence="1">
    <location>
        <begin position="210"/>
        <end position="233"/>
    </location>
</feature>
<dbReference type="Proteomes" id="UP000460298">
    <property type="component" value="Unassembled WGS sequence"/>
</dbReference>
<sequence length="872" mass="98053">MSSSRLSRYFKRQVRIAGRNVPAWALFLPLPAATLLVVAFILFERYFFRGLDLPGWGYLASLIAVAVFLFGTFLLFLRALFTSFKQFIVFSLAVAAIAFISNAYLLDHVVFAPFTARTAIGLWMAFIALGLSVFDKWLPVGLHYALLPFLVLGLLLCLPFILILGPLLPFSWLLIPFGGLGFLPYSPLFALIAFGGAIRDSIVKLKQAGLKYAPVPAIFTAICILGYSAYYVYEWRRADDLLATEIEQRGLHSDLPGWVGRAALLPVNHVTEMALQPERQESFSLFGQAFVFDALAFLADLDNQSMFRSRPNPDTISNTDAARILHLLFQKSFSDLDRLWSGHSLITTDLQTHVQLHPELRVAYTEMAISVFNESSDAQNNIFGMRNANRPLADPQEAIYTITLPPGSIATKLTLFIDGEERPARLTFKEKAKRAYENIVSGRRDPSYIEWLDGNRLRLRVFPVAPQNYRTVRIGIVSPLRVDDQNRLHYERFTLDGPTLRYADEEVRVDVIGSAIKPESDELDLSREGDRYAADHDGAAWSLRMPSPPMSEFIVRAGDTSYRVEPIVRAEKEFHPSLICIGINDAVSRSQWIDLIERLHGLGIPMKIVSDEIHDVTGLDDAKSYLSSKEMPSVNLLPFQLFHEDETLWVTAGERRSVPVSELNPSQRFSSLSTLKGEKPALVAVVNGRKSEYVQSLADPGLLEIVAEDSETLMQRLTERKRPYVLEDANSIALPLTGYRLIRLKERLEGVKGGDLLLRLAYYRQLMRLLGDRYFDRKRTDDDLLALARRGMIVSPVSSLIVLETERDYRNAGIDDDVSELGMSKLAEPGAAPEPGEIALAVILLIAMLLFFYRDRLKEKISGLRWKPSSSL</sequence>
<feature type="transmembrane region" description="Helical" evidence="1">
    <location>
        <begin position="87"/>
        <end position="105"/>
    </location>
</feature>
<gene>
    <name evidence="3" type="ORF">F9K24_06585</name>
</gene>
<evidence type="ECO:0000259" key="2">
    <source>
        <dbReference type="PROSITE" id="PS51468"/>
    </source>
</evidence>